<evidence type="ECO:0000313" key="4">
    <source>
        <dbReference type="EMBL" id="WVZ85134.1"/>
    </source>
</evidence>
<protein>
    <recommendedName>
        <fullName evidence="6">Transposase</fullName>
    </recommendedName>
</protein>
<dbReference type="Pfam" id="PF05699">
    <property type="entry name" value="Dimer_Tnp_hAT"/>
    <property type="match status" value="1"/>
</dbReference>
<feature type="region of interest" description="Disordered" evidence="1">
    <location>
        <begin position="126"/>
        <end position="147"/>
    </location>
</feature>
<dbReference type="SUPFAM" id="SSF53098">
    <property type="entry name" value="Ribonuclease H-like"/>
    <property type="match status" value="1"/>
</dbReference>
<evidence type="ECO:0000259" key="3">
    <source>
        <dbReference type="Pfam" id="PF14372"/>
    </source>
</evidence>
<sequence length="300" mass="34154">MLCFLKLFEKVTTRLSASLHVTSSIAFHDIMLMRAKLEEISMGGDPTLASMAHLMKRKFQKYWEEEGNLNYLLFIVVILDPRDKLQYLIYCLSILYGPDKGKEIGDKVESALAELFAFYVQSASASSSTSRGSNPQPLHFNADEEDEENPWDMLASHFEQHMEEIESEPNISELSMYLSEKREKRTKEFDILNYWKLNANKYPILSLLAKDVLAVPASIVPSESAFSTGGRIIDPLRCSLSTNTVEALICAQSWLKSSHTEVTAREAAEEVQEYEDIREELISKGFLENQDRIDLTDFEA</sequence>
<accession>A0AAQ3U6K4</accession>
<dbReference type="PANTHER" id="PTHR23272:SF161">
    <property type="entry name" value="ZINC FINGER BED DOMAIN-CONTAINING PROTEIN RICESLEEPER 1-LIKE"/>
    <property type="match status" value="1"/>
</dbReference>
<evidence type="ECO:0000313" key="5">
    <source>
        <dbReference type="Proteomes" id="UP001341281"/>
    </source>
</evidence>
<dbReference type="GO" id="GO:0003677">
    <property type="term" value="F:DNA binding"/>
    <property type="evidence" value="ECO:0007669"/>
    <property type="project" value="InterPro"/>
</dbReference>
<name>A0AAQ3U6K4_PASNO</name>
<dbReference type="PANTHER" id="PTHR23272">
    <property type="entry name" value="BED FINGER-RELATED"/>
    <property type="match status" value="1"/>
</dbReference>
<proteinExistence type="predicted"/>
<dbReference type="GO" id="GO:0046983">
    <property type="term" value="F:protein dimerization activity"/>
    <property type="evidence" value="ECO:0007669"/>
    <property type="project" value="InterPro"/>
</dbReference>
<dbReference type="AlphaFoldDB" id="A0AAQ3U6K4"/>
<feature type="domain" description="hAT-like transposase RNase-H fold" evidence="3">
    <location>
        <begin position="17"/>
        <end position="119"/>
    </location>
</feature>
<dbReference type="EMBL" id="CP144751">
    <property type="protein sequence ID" value="WVZ85134.1"/>
    <property type="molecule type" value="Genomic_DNA"/>
</dbReference>
<dbReference type="InterPro" id="IPR008906">
    <property type="entry name" value="HATC_C_dom"/>
</dbReference>
<dbReference type="Pfam" id="PF14372">
    <property type="entry name" value="hAT-like_RNase-H"/>
    <property type="match status" value="1"/>
</dbReference>
<organism evidence="4 5">
    <name type="scientific">Paspalum notatum var. saurae</name>
    <dbReference type="NCBI Taxonomy" id="547442"/>
    <lineage>
        <taxon>Eukaryota</taxon>
        <taxon>Viridiplantae</taxon>
        <taxon>Streptophyta</taxon>
        <taxon>Embryophyta</taxon>
        <taxon>Tracheophyta</taxon>
        <taxon>Spermatophyta</taxon>
        <taxon>Magnoliopsida</taxon>
        <taxon>Liliopsida</taxon>
        <taxon>Poales</taxon>
        <taxon>Poaceae</taxon>
        <taxon>PACMAD clade</taxon>
        <taxon>Panicoideae</taxon>
        <taxon>Andropogonodae</taxon>
        <taxon>Paspaleae</taxon>
        <taxon>Paspalinae</taxon>
        <taxon>Paspalum</taxon>
    </lineage>
</organism>
<dbReference type="InterPro" id="IPR012337">
    <property type="entry name" value="RNaseH-like_sf"/>
</dbReference>
<evidence type="ECO:0008006" key="6">
    <source>
        <dbReference type="Google" id="ProtNLM"/>
    </source>
</evidence>
<evidence type="ECO:0000259" key="2">
    <source>
        <dbReference type="Pfam" id="PF05699"/>
    </source>
</evidence>
<dbReference type="Proteomes" id="UP001341281">
    <property type="component" value="Chromosome 07"/>
</dbReference>
<gene>
    <name evidence="4" type="ORF">U9M48_032086</name>
</gene>
<evidence type="ECO:0000256" key="1">
    <source>
        <dbReference type="SAM" id="MobiDB-lite"/>
    </source>
</evidence>
<reference evidence="4 5" key="1">
    <citation type="submission" date="2024-02" db="EMBL/GenBank/DDBJ databases">
        <title>High-quality chromosome-scale genome assembly of Pensacola bahiagrass (Paspalum notatum Flugge var. saurae).</title>
        <authorList>
            <person name="Vega J.M."/>
            <person name="Podio M."/>
            <person name="Orjuela J."/>
            <person name="Siena L.A."/>
            <person name="Pessino S.C."/>
            <person name="Combes M.C."/>
            <person name="Mariac C."/>
            <person name="Albertini E."/>
            <person name="Pupilli F."/>
            <person name="Ortiz J.P.A."/>
            <person name="Leblanc O."/>
        </authorList>
    </citation>
    <scope>NUCLEOTIDE SEQUENCE [LARGE SCALE GENOMIC DNA]</scope>
    <source>
        <strain evidence="4">R1</strain>
        <tissue evidence="4">Leaf</tissue>
    </source>
</reference>
<feature type="domain" description="HAT C-terminal dimerisation" evidence="2">
    <location>
        <begin position="173"/>
        <end position="255"/>
    </location>
</feature>
<dbReference type="InterPro" id="IPR025525">
    <property type="entry name" value="hAT-like_transposase_RNase-H"/>
</dbReference>
<keyword evidence="5" id="KW-1185">Reference proteome</keyword>